<evidence type="ECO:0000256" key="2">
    <source>
        <dbReference type="ARBA" id="ARBA00012438"/>
    </source>
</evidence>
<dbReference type="InterPro" id="IPR029016">
    <property type="entry name" value="GAF-like_dom_sf"/>
</dbReference>
<dbReference type="SUPFAM" id="SSF53822">
    <property type="entry name" value="Periplasmic binding protein-like I"/>
    <property type="match status" value="1"/>
</dbReference>
<dbReference type="InterPro" id="IPR003661">
    <property type="entry name" value="HisK_dim/P_dom"/>
</dbReference>
<dbReference type="SUPFAM" id="SSF55874">
    <property type="entry name" value="ATPase domain of HSP90 chaperone/DNA topoisomerase II/histidine kinase"/>
    <property type="match status" value="1"/>
</dbReference>
<dbReference type="Pfam" id="PF02518">
    <property type="entry name" value="HATPase_c"/>
    <property type="match status" value="1"/>
</dbReference>
<feature type="domain" description="Histidine kinase" evidence="7">
    <location>
        <begin position="672"/>
        <end position="944"/>
    </location>
</feature>
<dbReference type="Gene3D" id="1.10.287.130">
    <property type="match status" value="1"/>
</dbReference>
<dbReference type="SMART" id="SM00065">
    <property type="entry name" value="GAF"/>
    <property type="match status" value="1"/>
</dbReference>
<organism evidence="8 9">
    <name type="scientific">Geitlerinema calcuttense NRMC-F 0142</name>
    <dbReference type="NCBI Taxonomy" id="2922238"/>
    <lineage>
        <taxon>Bacteria</taxon>
        <taxon>Bacillati</taxon>
        <taxon>Cyanobacteriota</taxon>
        <taxon>Cyanophyceae</taxon>
        <taxon>Geitlerinematales</taxon>
        <taxon>Geitlerinemataceae</taxon>
        <taxon>Geitlerinema</taxon>
    </lineage>
</organism>
<keyword evidence="4" id="KW-0418">Kinase</keyword>
<dbReference type="InterPro" id="IPR003594">
    <property type="entry name" value="HATPase_dom"/>
</dbReference>
<dbReference type="SMART" id="SM00387">
    <property type="entry name" value="HATPase_c"/>
    <property type="match status" value="1"/>
</dbReference>
<dbReference type="Gene3D" id="3.40.50.2300">
    <property type="match status" value="2"/>
</dbReference>
<sequence length="961" mass="107907">MPEQHKAAEETVKVGILHSLSGTMAISEQSLKDAQLMAIAQINASGGVLGRQIEPMIEDGASDPAIFAQRARQLLQECGVTTLFGGWTSATRKAVLPVLEEFNALLWYPVEYEGLECSRQIFYSGLCPNQQVEPTIQWLLDNQGKRFYLVGSDYVFPRTVNKLIKAQLKHFGGTLLGEEYTPLGTTDFTEIIEQIQNIQPDVVFNTLNGDSNLAFYQQYKEFGISPEKIPIMAISVAEEELRRMPPDVATGHYAAWSYFQSLELKENQQFVQSFKQQYGTDRVTSDSIQSAYAQVFLWKQAVETAQSFAVDDVRQAAYGQTFHGPSGIVKIEPNHHLSKACRIGKILPNGQFQTIYTSPDLIKPLPWLGMEELEGTVSPVIIDMLAEVSQAIEYNCQLEQKSREVAIANQELIAANERLQQTQEQLRHRTNQFRKLVQQSEVFKRRLSSQIRNSLDIDTIVWTAVAEIRELLQIDRCQFFWCRSQDLSVEETLSQETSGSNSLLSLEKSCQFELGHECCELPYIPARDDNRLRAIELLGERILEQSLLKLDDVATTHQLDVNSKVALLEIGVRSLLAITVQTRSGDLGVVMCQHESSDRPWKISEVELLNAVADQIAIAIDQAKLYEESRRTAALATAQAEQLQQALHNLQQTQAQLVQTEKLSALGHLLAGVAHEINNPVSFIYGNLTFANEYARDLLELVKLYQEHYPDPVEPIQDYRENIDLEFLMQDLPQMLSSMKVGADRIREIVLSLRTFSRSDRGKMQQVNLHEGIESTLVILQNQLKPKSHRPAIEVVKEYGNLPSVECYAGQLNQVFMNILSNAIDALEESLLERPLSVVGSSDRHSEYNGKSPLEKPPTIWIRTQVSRPHYVSITIADNGPGMPEAIQTQLFDPFFTTKPVGKGTGLGLSISYQIIVEKHKGQLWCKSQPGQGTEFLIEIPVSQQISLNSGSTNGQTYHSS</sequence>
<keyword evidence="9" id="KW-1185">Reference proteome</keyword>
<proteinExistence type="predicted"/>
<dbReference type="InterPro" id="IPR003018">
    <property type="entry name" value="GAF"/>
</dbReference>
<dbReference type="EMBL" id="JASVEJ010000013">
    <property type="protein sequence ID" value="MDL5056495.1"/>
    <property type="molecule type" value="Genomic_DNA"/>
</dbReference>
<evidence type="ECO:0000259" key="7">
    <source>
        <dbReference type="PROSITE" id="PS50109"/>
    </source>
</evidence>
<keyword evidence="3" id="KW-0597">Phosphoprotein</keyword>
<dbReference type="SUPFAM" id="SSF47384">
    <property type="entry name" value="Homodimeric domain of signal transducing histidine kinase"/>
    <property type="match status" value="1"/>
</dbReference>
<keyword evidence="4" id="KW-0808">Transferase</keyword>
<dbReference type="Gene3D" id="3.30.565.10">
    <property type="entry name" value="Histidine kinase-like ATPase, C-terminal domain"/>
    <property type="match status" value="1"/>
</dbReference>
<dbReference type="Pfam" id="PF01590">
    <property type="entry name" value="GAF"/>
    <property type="match status" value="1"/>
</dbReference>
<dbReference type="InterPro" id="IPR005467">
    <property type="entry name" value="His_kinase_dom"/>
</dbReference>
<accession>A0ABT7LZF3</accession>
<comment type="caution">
    <text evidence="8">The sequence shown here is derived from an EMBL/GenBank/DDBJ whole genome shotgun (WGS) entry which is preliminary data.</text>
</comment>
<dbReference type="NCBIfam" id="TIGR03407">
    <property type="entry name" value="urea_ABC_UrtA"/>
    <property type="match status" value="1"/>
</dbReference>
<dbReference type="Pfam" id="PF13433">
    <property type="entry name" value="Peripla_BP_5"/>
    <property type="match status" value="1"/>
</dbReference>
<protein>
    <recommendedName>
        <fullName evidence="2">histidine kinase</fullName>
        <ecNumber evidence="2">2.7.13.3</ecNumber>
    </recommendedName>
</protein>
<gene>
    <name evidence="8" type="primary">urtA</name>
    <name evidence="8" type="ORF">QQ055_03295</name>
</gene>
<dbReference type="CDD" id="cd06355">
    <property type="entry name" value="PBP1_FmdD-like"/>
    <property type="match status" value="1"/>
</dbReference>
<feature type="coiled-coil region" evidence="6">
    <location>
        <begin position="626"/>
        <end position="663"/>
    </location>
</feature>
<evidence type="ECO:0000256" key="3">
    <source>
        <dbReference type="ARBA" id="ARBA00022553"/>
    </source>
</evidence>
<dbReference type="PANTHER" id="PTHR47628:SF1">
    <property type="entry name" value="ALIPHATIC AMIDASE EXPRESSION-REGULATING PROTEIN"/>
    <property type="match status" value="1"/>
</dbReference>
<evidence type="ECO:0000313" key="9">
    <source>
        <dbReference type="Proteomes" id="UP001230986"/>
    </source>
</evidence>
<evidence type="ECO:0000256" key="5">
    <source>
        <dbReference type="ARBA" id="ARBA00023012"/>
    </source>
</evidence>
<dbReference type="CDD" id="cd00082">
    <property type="entry name" value="HisKA"/>
    <property type="match status" value="1"/>
</dbReference>
<name>A0ABT7LZF3_9CYAN</name>
<evidence type="ECO:0000256" key="4">
    <source>
        <dbReference type="ARBA" id="ARBA00022777"/>
    </source>
</evidence>
<dbReference type="EC" id="2.7.13.3" evidence="2"/>
<evidence type="ECO:0000313" key="8">
    <source>
        <dbReference type="EMBL" id="MDL5056495.1"/>
    </source>
</evidence>
<keyword evidence="6" id="KW-0175">Coiled coil</keyword>
<dbReference type="InterPro" id="IPR036097">
    <property type="entry name" value="HisK_dim/P_sf"/>
</dbReference>
<reference evidence="8 9" key="1">
    <citation type="submission" date="2023-06" db="EMBL/GenBank/DDBJ databases">
        <title>Whole genome sequence of Oscillatoria calcuttensis NRMC-F 0142.</title>
        <authorList>
            <person name="Shakena Fathima T."/>
            <person name="Muralitharan G."/>
            <person name="Thajuddin N."/>
        </authorList>
    </citation>
    <scope>NUCLEOTIDE SEQUENCE [LARGE SCALE GENOMIC DNA]</scope>
    <source>
        <strain evidence="8 9">NRMC-F 0142</strain>
    </source>
</reference>
<dbReference type="SUPFAM" id="SSF55781">
    <property type="entry name" value="GAF domain-like"/>
    <property type="match status" value="1"/>
</dbReference>
<dbReference type="PANTHER" id="PTHR47628">
    <property type="match status" value="1"/>
</dbReference>
<comment type="catalytic activity">
    <reaction evidence="1">
        <text>ATP + protein L-histidine = ADP + protein N-phospho-L-histidine.</text>
        <dbReference type="EC" id="2.7.13.3"/>
    </reaction>
</comment>
<dbReference type="SMART" id="SM00388">
    <property type="entry name" value="HisKA"/>
    <property type="match status" value="1"/>
</dbReference>
<keyword evidence="5" id="KW-0902">Two-component regulatory system</keyword>
<dbReference type="InterPro" id="IPR004358">
    <property type="entry name" value="Sig_transdc_His_kin-like_C"/>
</dbReference>
<dbReference type="InterPro" id="IPR017777">
    <property type="entry name" value="ABC_urea-bd_UrtA"/>
</dbReference>
<dbReference type="PRINTS" id="PR00344">
    <property type="entry name" value="BCTRLSENSOR"/>
</dbReference>
<dbReference type="InterPro" id="IPR036890">
    <property type="entry name" value="HATPase_C_sf"/>
</dbReference>
<dbReference type="Proteomes" id="UP001230986">
    <property type="component" value="Unassembled WGS sequence"/>
</dbReference>
<evidence type="ECO:0000256" key="1">
    <source>
        <dbReference type="ARBA" id="ARBA00000085"/>
    </source>
</evidence>
<dbReference type="PROSITE" id="PS50109">
    <property type="entry name" value="HIS_KIN"/>
    <property type="match status" value="1"/>
</dbReference>
<dbReference type="InterPro" id="IPR028082">
    <property type="entry name" value="Peripla_BP_I"/>
</dbReference>
<evidence type="ECO:0000256" key="6">
    <source>
        <dbReference type="SAM" id="Coils"/>
    </source>
</evidence>
<dbReference type="Gene3D" id="3.30.450.40">
    <property type="match status" value="1"/>
</dbReference>
<feature type="coiled-coil region" evidence="6">
    <location>
        <begin position="391"/>
        <end position="432"/>
    </location>
</feature>
<dbReference type="RefSeq" id="WP_286004231.1">
    <property type="nucleotide sequence ID" value="NZ_JASVEJ010000013.1"/>
</dbReference>